<dbReference type="SUPFAM" id="SSF54862">
    <property type="entry name" value="4Fe-4S ferredoxins"/>
    <property type="match status" value="1"/>
</dbReference>
<accession>A0A897MYV8</accession>
<evidence type="ECO:0000313" key="3">
    <source>
        <dbReference type="EMBL" id="QSG03306.1"/>
    </source>
</evidence>
<feature type="domain" description="4Fe-4S ferredoxin-type" evidence="2">
    <location>
        <begin position="76"/>
        <end position="104"/>
    </location>
</feature>
<keyword evidence="4" id="KW-1185">Reference proteome</keyword>
<dbReference type="GeneID" id="70685482"/>
<protein>
    <submittedName>
        <fullName evidence="3">Coenzyme F420-reducing hydrogenase, beta subunit</fullName>
    </submittedName>
</protein>
<dbReference type="EMBL" id="CP064786">
    <property type="protein sequence ID" value="QSG03306.1"/>
    <property type="molecule type" value="Genomic_DNA"/>
</dbReference>
<dbReference type="RefSeq" id="WP_238477362.1">
    <property type="nucleotide sequence ID" value="NZ_CP064786.1"/>
</dbReference>
<dbReference type="InterPro" id="IPR007516">
    <property type="entry name" value="Co_F420_Hydgase/DH_bsu_N"/>
</dbReference>
<dbReference type="Pfam" id="PF04422">
    <property type="entry name" value="FrhB_FdhB_N"/>
    <property type="match status" value="1"/>
</dbReference>
<dbReference type="Gene3D" id="3.30.70.20">
    <property type="match status" value="1"/>
</dbReference>
<dbReference type="PROSITE" id="PS51379">
    <property type="entry name" value="4FE4S_FER_2"/>
    <property type="match status" value="2"/>
</dbReference>
<dbReference type="Pfam" id="PF04432">
    <property type="entry name" value="FrhB_FdhB_C"/>
    <property type="match status" value="1"/>
</dbReference>
<dbReference type="InterPro" id="IPR007525">
    <property type="entry name" value="FrhB_FdhB_C"/>
</dbReference>
<dbReference type="PANTHER" id="PTHR31332">
    <property type="entry name" value="7-HYDROXYMETHYL CHLOROPHYLL A REDUCTASE, CHLOROPLASTIC"/>
    <property type="match status" value="1"/>
</dbReference>
<feature type="compositionally biased region" description="Polar residues" evidence="1">
    <location>
        <begin position="8"/>
        <end position="18"/>
    </location>
</feature>
<evidence type="ECO:0000259" key="2">
    <source>
        <dbReference type="PROSITE" id="PS51379"/>
    </source>
</evidence>
<dbReference type="Pfam" id="PF14697">
    <property type="entry name" value="Fer4_21"/>
    <property type="match status" value="1"/>
</dbReference>
<dbReference type="PANTHER" id="PTHR31332:SF0">
    <property type="entry name" value="7-HYDROXYMETHYL CHLOROPHYLL A REDUCTASE, CHLOROPLASTIC"/>
    <property type="match status" value="1"/>
</dbReference>
<evidence type="ECO:0000256" key="1">
    <source>
        <dbReference type="SAM" id="MobiDB-lite"/>
    </source>
</evidence>
<proteinExistence type="predicted"/>
<gene>
    <name evidence="3" type="primary">frhB</name>
    <name evidence="3" type="ORF">AArcS_2106</name>
</gene>
<dbReference type="Proteomes" id="UP000663586">
    <property type="component" value="Chromosome"/>
</dbReference>
<dbReference type="InterPro" id="IPR017896">
    <property type="entry name" value="4Fe4S_Fe-S-bd"/>
</dbReference>
<dbReference type="PROSITE" id="PS00198">
    <property type="entry name" value="4FE4S_FER_1"/>
    <property type="match status" value="2"/>
</dbReference>
<organism evidence="3 4">
    <name type="scientific">Natranaeroarchaeum sulfidigenes</name>
    <dbReference type="NCBI Taxonomy" id="2784880"/>
    <lineage>
        <taxon>Archaea</taxon>
        <taxon>Methanobacteriati</taxon>
        <taxon>Methanobacteriota</taxon>
        <taxon>Stenosarchaea group</taxon>
        <taxon>Halobacteria</taxon>
        <taxon>Halobacteriales</taxon>
        <taxon>Natronoarchaeaceae</taxon>
        <taxon>Natranaeroarchaeum</taxon>
    </lineage>
</organism>
<sequence>MSKPNPGVPSSTASNRSVPSKGGDPREQAAESAAPPGKTWFRDLDEAVIESDRCTQCGTCVAACPADSIGIDSEMERPTLVKMCTGCSRCWDYCPRSGLRYERLIREVQEAVPEDVGATYSARAVDEAAADAGQDGGVVTALLAELLDAGEIDGAIVATDSDEPLHGETYLATTREELVETAGSFYNQTMQAGRIAELIEGADIEDSEIAVVGTPCVIEGITALSEYGYEGELDEVVLTISLMCTRAFESRRLRDAISELGVDPETVAKLDVDGGTLFAYDADGEVLFDRDVDAFGHAGLKGCDECADFVGGTADISAGSVGSGDGRTTLIARTDRGEGAVKQAGDALETNDLEQEPVLDKVRSWNEKRARSIIPREYDPEGDLDIPHVDHHEAYDGTDREAQPLNPARVHQYEEWC</sequence>
<feature type="region of interest" description="Disordered" evidence="1">
    <location>
        <begin position="1"/>
        <end position="40"/>
    </location>
</feature>
<dbReference type="KEGG" id="hara:AArcS_2106"/>
<name>A0A897MYV8_9EURY</name>
<reference evidence="3" key="1">
    <citation type="submission" date="2020-11" db="EMBL/GenBank/DDBJ databases">
        <title>Carbohydrate-dependent, anaerobic sulfur respiration: A novel catabolism in halophilic archaea.</title>
        <authorList>
            <person name="Sorokin D.Y."/>
            <person name="Messina E."/>
            <person name="Smedile F."/>
            <person name="La Cono V."/>
            <person name="Hallsworth J.E."/>
            <person name="Yakimov M.M."/>
        </authorList>
    </citation>
    <scope>NUCLEOTIDE SEQUENCE</scope>
    <source>
        <strain evidence="3">AArc-S</strain>
    </source>
</reference>
<evidence type="ECO:0000313" key="4">
    <source>
        <dbReference type="Proteomes" id="UP000663586"/>
    </source>
</evidence>
<feature type="domain" description="4Fe-4S ferredoxin-type" evidence="2">
    <location>
        <begin position="45"/>
        <end position="74"/>
    </location>
</feature>
<dbReference type="InterPro" id="IPR017900">
    <property type="entry name" value="4Fe4S_Fe_S_CS"/>
</dbReference>
<dbReference type="InterPro" id="IPR045220">
    <property type="entry name" value="FRHB/FDHB/HCAR-like"/>
</dbReference>
<dbReference type="AlphaFoldDB" id="A0A897MYV8"/>
<dbReference type="GO" id="GO:0052592">
    <property type="term" value="F:oxidoreductase activity, acting on CH or CH2 groups, with an iron-sulfur protein as acceptor"/>
    <property type="evidence" value="ECO:0007669"/>
    <property type="project" value="TreeGrafter"/>
</dbReference>